<keyword evidence="3" id="KW-1185">Reference proteome</keyword>
<dbReference type="PANTHER" id="PTHR45089">
    <property type="entry name" value="DNAJ HEAT SHOCK AMINO-TERMINAL DOMAIN PROTEIN-RELATED"/>
    <property type="match status" value="1"/>
</dbReference>
<dbReference type="InterPro" id="IPR024593">
    <property type="entry name" value="DUF3444"/>
</dbReference>
<protein>
    <submittedName>
        <fullName evidence="4">Uncharacterized protein LOC104744639</fullName>
    </submittedName>
</protein>
<evidence type="ECO:0000313" key="4">
    <source>
        <dbReference type="RefSeq" id="XP_010464019.1"/>
    </source>
</evidence>
<dbReference type="GeneID" id="104744639"/>
<feature type="domain" description="DUF3444" evidence="2">
    <location>
        <begin position="260"/>
        <end position="454"/>
    </location>
</feature>
<feature type="region of interest" description="Disordered" evidence="1">
    <location>
        <begin position="472"/>
        <end position="516"/>
    </location>
</feature>
<gene>
    <name evidence="4" type="primary">LOC104744639</name>
</gene>
<feature type="compositionally biased region" description="Basic and acidic residues" evidence="1">
    <location>
        <begin position="170"/>
        <end position="181"/>
    </location>
</feature>
<dbReference type="PANTHER" id="PTHR45089:SF38">
    <property type="entry name" value="DUF3444 DOMAIN-CONTAINING PROTEIN"/>
    <property type="match status" value="1"/>
</dbReference>
<feature type="region of interest" description="Disordered" evidence="1">
    <location>
        <begin position="1"/>
        <end position="33"/>
    </location>
</feature>
<accession>A0ABM0W0L8</accession>
<organism evidence="3 4">
    <name type="scientific">Camelina sativa</name>
    <name type="common">False flax</name>
    <name type="synonym">Myagrum sativum</name>
    <dbReference type="NCBI Taxonomy" id="90675"/>
    <lineage>
        <taxon>Eukaryota</taxon>
        <taxon>Viridiplantae</taxon>
        <taxon>Streptophyta</taxon>
        <taxon>Embryophyta</taxon>
        <taxon>Tracheophyta</taxon>
        <taxon>Spermatophyta</taxon>
        <taxon>Magnoliopsida</taxon>
        <taxon>eudicotyledons</taxon>
        <taxon>Gunneridae</taxon>
        <taxon>Pentapetalae</taxon>
        <taxon>rosids</taxon>
        <taxon>malvids</taxon>
        <taxon>Brassicales</taxon>
        <taxon>Brassicaceae</taxon>
        <taxon>Camelineae</taxon>
        <taxon>Camelina</taxon>
    </lineage>
</organism>
<dbReference type="Pfam" id="PF11926">
    <property type="entry name" value="DUF3444"/>
    <property type="match status" value="1"/>
</dbReference>
<feature type="compositionally biased region" description="Polar residues" evidence="1">
    <location>
        <begin position="1"/>
        <end position="10"/>
    </location>
</feature>
<reference evidence="4" key="2">
    <citation type="submission" date="2025-08" db="UniProtKB">
        <authorList>
            <consortium name="RefSeq"/>
        </authorList>
    </citation>
    <scope>IDENTIFICATION</scope>
    <source>
        <tissue evidence="4">Leaf</tissue>
    </source>
</reference>
<feature type="region of interest" description="Disordered" evidence="1">
    <location>
        <begin position="170"/>
        <end position="242"/>
    </location>
</feature>
<dbReference type="RefSeq" id="XP_010464019.1">
    <property type="nucleotide sequence ID" value="XM_010465717.1"/>
</dbReference>
<proteinExistence type="predicted"/>
<dbReference type="Proteomes" id="UP000694864">
    <property type="component" value="Chromosome 15"/>
</dbReference>
<evidence type="ECO:0000313" key="3">
    <source>
        <dbReference type="Proteomes" id="UP000694864"/>
    </source>
</evidence>
<name>A0ABM0W0L8_CAMSA</name>
<sequence>MEPENSQSFGRDTPTPEQEPAPAQTEDEPRQRVSAYDLMVVEGVDQKKEEMHKILDQIHEKASSVLDSSLRWEEIDKPFDLLKQRAMEVDLKEESVRKQILDLERRRKEAELMEASLKELEARENEFREKSAELEKKEEIFELRKLEEAIEIDVKRKYLELKEKELEEREQEIELKQREVEELSMQAGTRKRRRLESEPSLLATNGRDAEALGQYNHNDEDMEKDSASTSSPVQISEGHEEDVEEVVSIDDSDEEDHEPLLCVDSEFADFSKTMTSFKAGQVWALYDGIDSMPRLYGRIKKINKRGTSLQLTWFEHKDEDSVVPAACGRFKVGITETISQLTFSHVMNPIINSRHFIAVVPRKGETWALFRDWSKSWNNNPKQHKPPYKYDFVEVLVNFDDCLGVGVAYLGKVEGFVSVYEQAGKDGVVSLMIAPEEMQIFSHRVPSLKLNGKEREGVPAGSFELDPAAITSVPLTPDSSIGEEAEETESQSEGCGKTGEVEDQGGLRKDFPIVLD</sequence>
<feature type="compositionally biased region" description="Basic and acidic residues" evidence="1">
    <location>
        <begin position="505"/>
        <end position="516"/>
    </location>
</feature>
<feature type="compositionally biased region" description="Acidic residues" evidence="1">
    <location>
        <begin position="481"/>
        <end position="490"/>
    </location>
</feature>
<evidence type="ECO:0000259" key="2">
    <source>
        <dbReference type="Pfam" id="PF11926"/>
    </source>
</evidence>
<reference evidence="3" key="1">
    <citation type="journal article" date="2014" name="Nat. Commun.">
        <title>The emerging biofuel crop Camelina sativa retains a highly undifferentiated hexaploid genome structure.</title>
        <authorList>
            <person name="Kagale S."/>
            <person name="Koh C."/>
            <person name="Nixon J."/>
            <person name="Bollina V."/>
            <person name="Clarke W.E."/>
            <person name="Tuteja R."/>
            <person name="Spillane C."/>
            <person name="Robinson S.J."/>
            <person name="Links M.G."/>
            <person name="Clarke C."/>
            <person name="Higgins E.E."/>
            <person name="Huebert T."/>
            <person name="Sharpe A.G."/>
            <person name="Parkin I.A."/>
        </authorList>
    </citation>
    <scope>NUCLEOTIDE SEQUENCE [LARGE SCALE GENOMIC DNA]</scope>
    <source>
        <strain evidence="3">cv. DH55</strain>
    </source>
</reference>
<evidence type="ECO:0000256" key="1">
    <source>
        <dbReference type="SAM" id="MobiDB-lite"/>
    </source>
</evidence>